<gene>
    <name evidence="4" type="ORF">MN116_004622</name>
</gene>
<evidence type="ECO:0000256" key="3">
    <source>
        <dbReference type="ARBA" id="ARBA00038211"/>
    </source>
</evidence>
<evidence type="ECO:0000256" key="1">
    <source>
        <dbReference type="ARBA" id="ARBA00023209"/>
    </source>
</evidence>
<keyword evidence="1" id="KW-0444">Lipid biosynthesis</keyword>
<dbReference type="Pfam" id="PF01633">
    <property type="entry name" value="Choline_kinase"/>
    <property type="match status" value="1"/>
</dbReference>
<sequence>MSVFNLTLSGDDQDGVPCPDCVPLTVGKITDCIISHLKVQCSKILSGSWSDINNFCVELSKSCGLSNYLYIGYLNDDIIPLENEPRKVLIRVYGEVLRSCTDSIISDSVNFALLSEKRIGPKLHGVFPGGRIEEYIESRPLTTQELPLVIDVAARHMASFHKLCMPFPKTPSFIIKMFDRYLSQLTSAPEYLHRPSPNFSSATLSKLASEGFSFANDGHVLTEPSYEETRSVVYELCLIDEYKWIKEIFEVRYTDVFPIVFCHNDFQENNLLLLNDPEVDNVYRILPIDFEYSGYNYRAFDIGNHFNEWCYDYTNPDPPYFFHNIENYPDLSKQRRFWDAYLAESNSPTEDDVFNKRNGNFNEVSVYNNCHQDVNQPDDHIHEDNYDESLWIETIYGSLLSHLFWSAWSLVQSQLSSIQFDFIDYAKIRMNHYHHIKSWLPRKYL</sequence>
<organism evidence="4 5">
    <name type="scientific">Schistosoma mekongi</name>
    <name type="common">Parasitic worm</name>
    <dbReference type="NCBI Taxonomy" id="38744"/>
    <lineage>
        <taxon>Eukaryota</taxon>
        <taxon>Metazoa</taxon>
        <taxon>Spiralia</taxon>
        <taxon>Lophotrochozoa</taxon>
        <taxon>Platyhelminthes</taxon>
        <taxon>Trematoda</taxon>
        <taxon>Digenea</taxon>
        <taxon>Strigeidida</taxon>
        <taxon>Schistosomatoidea</taxon>
        <taxon>Schistosomatidae</taxon>
        <taxon>Schistosoma</taxon>
    </lineage>
</organism>
<dbReference type="PANTHER" id="PTHR22603">
    <property type="entry name" value="CHOLINE/ETHANOALAMINE KINASE"/>
    <property type="match status" value="1"/>
</dbReference>
<proteinExistence type="inferred from homology"/>
<evidence type="ECO:0000313" key="4">
    <source>
        <dbReference type="EMBL" id="KAK4471996.1"/>
    </source>
</evidence>
<reference evidence="4" key="2">
    <citation type="journal article" date="2023" name="Infect Dis Poverty">
        <title>Chromosome-scale genome of the human blood fluke Schistosoma mekongi and its implications for public health.</title>
        <authorList>
            <person name="Zhou M."/>
            <person name="Xu L."/>
            <person name="Xu D."/>
            <person name="Chen W."/>
            <person name="Khan J."/>
            <person name="Hu Y."/>
            <person name="Huang H."/>
            <person name="Wei H."/>
            <person name="Zhang Y."/>
            <person name="Chusongsang P."/>
            <person name="Tanasarnprasert K."/>
            <person name="Hu X."/>
            <person name="Limpanont Y."/>
            <person name="Lv Z."/>
        </authorList>
    </citation>
    <scope>NUCLEOTIDE SEQUENCE</scope>
    <source>
        <strain evidence="4">LV_2022a</strain>
    </source>
</reference>
<dbReference type="SUPFAM" id="SSF56112">
    <property type="entry name" value="Protein kinase-like (PK-like)"/>
    <property type="match status" value="1"/>
</dbReference>
<dbReference type="AlphaFoldDB" id="A0AAE1ZD15"/>
<dbReference type="EMBL" id="JALJAT010000003">
    <property type="protein sequence ID" value="KAK4471996.1"/>
    <property type="molecule type" value="Genomic_DNA"/>
</dbReference>
<dbReference type="Proteomes" id="UP001292079">
    <property type="component" value="Unassembled WGS sequence"/>
</dbReference>
<evidence type="ECO:0008006" key="6">
    <source>
        <dbReference type="Google" id="ProtNLM"/>
    </source>
</evidence>
<reference evidence="4" key="1">
    <citation type="submission" date="2022-04" db="EMBL/GenBank/DDBJ databases">
        <authorList>
            <person name="Xu L."/>
            <person name="Lv Z."/>
        </authorList>
    </citation>
    <scope>NUCLEOTIDE SEQUENCE</scope>
    <source>
        <strain evidence="4">LV_2022a</strain>
    </source>
</reference>
<keyword evidence="5" id="KW-1185">Reference proteome</keyword>
<dbReference type="Gene3D" id="3.90.1200.10">
    <property type="match status" value="1"/>
</dbReference>
<dbReference type="GO" id="GO:0005737">
    <property type="term" value="C:cytoplasm"/>
    <property type="evidence" value="ECO:0007669"/>
    <property type="project" value="TreeGrafter"/>
</dbReference>
<protein>
    <recommendedName>
        <fullName evidence="6">Choline/ethanolamine kinase</fullName>
    </recommendedName>
</protein>
<dbReference type="InterPro" id="IPR011009">
    <property type="entry name" value="Kinase-like_dom_sf"/>
</dbReference>
<dbReference type="GO" id="GO:0004305">
    <property type="term" value="F:ethanolamine kinase activity"/>
    <property type="evidence" value="ECO:0007669"/>
    <property type="project" value="TreeGrafter"/>
</dbReference>
<dbReference type="GO" id="GO:0004103">
    <property type="term" value="F:choline kinase activity"/>
    <property type="evidence" value="ECO:0007669"/>
    <property type="project" value="TreeGrafter"/>
</dbReference>
<keyword evidence="2" id="KW-1208">Phospholipid metabolism</keyword>
<name>A0AAE1ZD15_SCHME</name>
<dbReference type="Gene3D" id="3.30.200.20">
    <property type="entry name" value="Phosphorylase Kinase, domain 1"/>
    <property type="match status" value="1"/>
</dbReference>
<accession>A0AAE1ZD15</accession>
<comment type="similarity">
    <text evidence="3">Belongs to the choline/ethanolamine kinase family.</text>
</comment>
<evidence type="ECO:0000256" key="2">
    <source>
        <dbReference type="ARBA" id="ARBA00023264"/>
    </source>
</evidence>
<keyword evidence="1" id="KW-0594">Phospholipid biosynthesis</keyword>
<keyword evidence="1" id="KW-0443">Lipid metabolism</keyword>
<comment type="caution">
    <text evidence="4">The sequence shown here is derived from an EMBL/GenBank/DDBJ whole genome shotgun (WGS) entry which is preliminary data.</text>
</comment>
<dbReference type="GO" id="GO:0006646">
    <property type="term" value="P:phosphatidylethanolamine biosynthetic process"/>
    <property type="evidence" value="ECO:0007669"/>
    <property type="project" value="TreeGrafter"/>
</dbReference>
<evidence type="ECO:0000313" key="5">
    <source>
        <dbReference type="Proteomes" id="UP001292079"/>
    </source>
</evidence>
<dbReference type="PANTHER" id="PTHR22603:SF93">
    <property type="entry name" value="RE24176P"/>
    <property type="match status" value="1"/>
</dbReference>